<evidence type="ECO:0000313" key="3">
    <source>
        <dbReference type="Proteomes" id="UP001208853"/>
    </source>
</evidence>
<dbReference type="InterPro" id="IPR013783">
    <property type="entry name" value="Ig-like_fold"/>
</dbReference>
<keyword evidence="1" id="KW-0732">Signal</keyword>
<dbReference type="EMBL" id="JAPAIK010000345">
    <property type="protein sequence ID" value="MCW1073588.1"/>
    <property type="molecule type" value="Genomic_DNA"/>
</dbReference>
<name>A0AAW5TH82_STRAP</name>
<accession>A0AAW5TH82</accession>
<sequence>MQLKKSIRAVLAALITALLGAAGLVLAPGAHAVPAADALGNPNLDTKGSITVHKYKNPAWDKPNNGREITDVPAAAEALEGVEFIL</sequence>
<dbReference type="Proteomes" id="UP001208853">
    <property type="component" value="Unassembled WGS sequence"/>
</dbReference>
<feature type="non-terminal residue" evidence="2">
    <location>
        <position position="86"/>
    </location>
</feature>
<dbReference type="Gene3D" id="2.60.40.10">
    <property type="entry name" value="Immunoglobulins"/>
    <property type="match status" value="1"/>
</dbReference>
<reference evidence="2" key="1">
    <citation type="submission" date="2022-10" db="EMBL/GenBank/DDBJ databases">
        <title>Comparative genomic study of S. anginosus.</title>
        <authorList>
            <person name="Prasad A."/>
            <person name="Ene A."/>
            <person name="Jablonska S."/>
            <person name="Du J."/>
            <person name="Wolfe A.J."/>
            <person name="Putonti C."/>
        </authorList>
    </citation>
    <scope>NUCLEOTIDE SEQUENCE</scope>
    <source>
        <strain evidence="2">UMB6888</strain>
    </source>
</reference>
<feature type="signal peptide" evidence="1">
    <location>
        <begin position="1"/>
        <end position="32"/>
    </location>
</feature>
<proteinExistence type="predicted"/>
<evidence type="ECO:0000256" key="1">
    <source>
        <dbReference type="SAM" id="SignalP"/>
    </source>
</evidence>
<evidence type="ECO:0000313" key="2">
    <source>
        <dbReference type="EMBL" id="MCW1073588.1"/>
    </source>
</evidence>
<dbReference type="AlphaFoldDB" id="A0AAW5TH82"/>
<comment type="caution">
    <text evidence="2">The sequence shown here is derived from an EMBL/GenBank/DDBJ whole genome shotgun (WGS) entry which is preliminary data.</text>
</comment>
<organism evidence="2 3">
    <name type="scientific">Streptococcus anginosus</name>
    <dbReference type="NCBI Taxonomy" id="1328"/>
    <lineage>
        <taxon>Bacteria</taxon>
        <taxon>Bacillati</taxon>
        <taxon>Bacillota</taxon>
        <taxon>Bacilli</taxon>
        <taxon>Lactobacillales</taxon>
        <taxon>Streptococcaceae</taxon>
        <taxon>Streptococcus</taxon>
        <taxon>Streptococcus anginosus group</taxon>
    </lineage>
</organism>
<protein>
    <submittedName>
        <fullName evidence="2">Uncharacterized protein</fullName>
    </submittedName>
</protein>
<gene>
    <name evidence="2" type="ORF">OJ930_11470</name>
</gene>
<feature type="chain" id="PRO_5043408931" evidence="1">
    <location>
        <begin position="33"/>
        <end position="86"/>
    </location>
</feature>